<dbReference type="Proteomes" id="UP000509594">
    <property type="component" value="Chromosome"/>
</dbReference>
<dbReference type="EMBL" id="CP058215">
    <property type="protein sequence ID" value="QLC51287.1"/>
    <property type="molecule type" value="Genomic_DNA"/>
</dbReference>
<gene>
    <name evidence="2" type="ORF">HWN40_08055</name>
</gene>
<dbReference type="Pfam" id="PF07796">
    <property type="entry name" value="DUF1638"/>
    <property type="match status" value="1"/>
</dbReference>
<evidence type="ECO:0000259" key="1">
    <source>
        <dbReference type="Pfam" id="PF07796"/>
    </source>
</evidence>
<proteinExistence type="predicted"/>
<dbReference type="InterPro" id="IPR012437">
    <property type="entry name" value="DUF1638"/>
</dbReference>
<accession>A0A7D5IRJ5</accession>
<name>A0A7D5IRJ5_9EURY</name>
<protein>
    <submittedName>
        <fullName evidence="2">DUF1638 domain-containing protein</fullName>
    </submittedName>
</protein>
<sequence length="264" mass="30412">MPVMTILSCKILQDEIIHLLENDPQIDNVVVVKNNEEKEFAAKMDNVGLDYDLKVLNDIPPVSERDDSKYTVMIYLVELALHEFPKILREEIYKLLEKVTPYSDGILLFYGLCGNVLDKVEEDFRDQESTCPVRILRDDKRIVDDCVGATLGGCDEYLKTLKEFSDQGTFLFTPMYAHSWREIMRVDPENPEKTLKMLKKVNDITGYKRVAKVHTNLGYTAGFDEKVEEFASIFDFEILEIEGNQDVFTNCYSSMKKEMGLTDT</sequence>
<feature type="domain" description="DUF1638" evidence="1">
    <location>
        <begin position="77"/>
        <end position="251"/>
    </location>
</feature>
<evidence type="ECO:0000313" key="3">
    <source>
        <dbReference type="Proteomes" id="UP000509594"/>
    </source>
</evidence>
<evidence type="ECO:0000313" key="2">
    <source>
        <dbReference type="EMBL" id="QLC51287.1"/>
    </source>
</evidence>
<dbReference type="KEGG" id="mzi:HWN40_08055"/>
<keyword evidence="3" id="KW-1185">Reference proteome</keyword>
<dbReference type="OrthoDB" id="53190at2157"/>
<dbReference type="AlphaFoldDB" id="A0A7D5IRJ5"/>
<organism evidence="2 3">
    <name type="scientific">Methanolobus zinderi</name>
    <dbReference type="NCBI Taxonomy" id="536044"/>
    <lineage>
        <taxon>Archaea</taxon>
        <taxon>Methanobacteriati</taxon>
        <taxon>Methanobacteriota</taxon>
        <taxon>Stenosarchaea group</taxon>
        <taxon>Methanomicrobia</taxon>
        <taxon>Methanosarcinales</taxon>
        <taxon>Methanosarcinaceae</taxon>
        <taxon>Methanolobus</taxon>
    </lineage>
</organism>
<reference evidence="2 3" key="1">
    <citation type="submission" date="2020-06" db="EMBL/GenBank/DDBJ databases">
        <title>Methanolobus halotolerans sp. nov., isolated from a saline lake Tus in Siberia.</title>
        <authorList>
            <person name="Shen Y."/>
            <person name="Chen S.-C."/>
            <person name="Lai M.-C."/>
            <person name="Huang H.-H."/>
            <person name="Chiu H.-H."/>
            <person name="Tang S.-L."/>
            <person name="Rogozin D.Y."/>
            <person name="Degermendzhy A.G."/>
        </authorList>
    </citation>
    <scope>NUCLEOTIDE SEQUENCE [LARGE SCALE GENOMIC DNA]</scope>
    <source>
        <strain evidence="2 3">DSM 21339</strain>
    </source>
</reference>